<dbReference type="RefSeq" id="WP_077549034.1">
    <property type="nucleotide sequence ID" value="NZ_JACHEJ010000030.1"/>
</dbReference>
<evidence type="ECO:0000313" key="4">
    <source>
        <dbReference type="Proteomes" id="UP000535501"/>
    </source>
</evidence>
<evidence type="ECO:0008006" key="5">
    <source>
        <dbReference type="Google" id="ProtNLM"/>
    </source>
</evidence>
<accession>A0A7X0DEV7</accession>
<protein>
    <recommendedName>
        <fullName evidence="5">DUF2946 domain-containing protein</fullName>
    </recommendedName>
</protein>
<feature type="chain" id="PRO_5030988695" description="DUF2946 domain-containing protein" evidence="2">
    <location>
        <begin position="32"/>
        <end position="128"/>
    </location>
</feature>
<dbReference type="AlphaFoldDB" id="A0A7X0DEV7"/>
<sequence length="128" mass="13597">MLRITSQVLMLIFRLAVVLSLAGYSMSAANAAMHPAMPDSASFVEGDRSAHGVHAHPKMTDDGHHSEHAAEGDGDTADNSCCQDYCGVFAIDAPMPKLAHPVAASIKGFMNDLRTFGESPALHRPPNI</sequence>
<dbReference type="EMBL" id="JACHEJ010000030">
    <property type="protein sequence ID" value="MBB6182403.1"/>
    <property type="molecule type" value="Genomic_DNA"/>
</dbReference>
<evidence type="ECO:0000313" key="3">
    <source>
        <dbReference type="EMBL" id="MBB6182403.1"/>
    </source>
</evidence>
<feature type="signal peptide" evidence="2">
    <location>
        <begin position="1"/>
        <end position="31"/>
    </location>
</feature>
<feature type="region of interest" description="Disordered" evidence="1">
    <location>
        <begin position="43"/>
        <end position="75"/>
    </location>
</feature>
<evidence type="ECO:0000256" key="1">
    <source>
        <dbReference type="SAM" id="MobiDB-lite"/>
    </source>
</evidence>
<keyword evidence="2" id="KW-0732">Signal</keyword>
<organism evidence="3 4">
    <name type="scientific">Pseudorhizobium flavum</name>
    <dbReference type="NCBI Taxonomy" id="1335061"/>
    <lineage>
        <taxon>Bacteria</taxon>
        <taxon>Pseudomonadati</taxon>
        <taxon>Pseudomonadota</taxon>
        <taxon>Alphaproteobacteria</taxon>
        <taxon>Hyphomicrobiales</taxon>
        <taxon>Rhizobiaceae</taxon>
        <taxon>Rhizobium/Agrobacterium group</taxon>
        <taxon>Pseudorhizobium</taxon>
    </lineage>
</organism>
<name>A0A7X0DEV7_9HYPH</name>
<dbReference type="Proteomes" id="UP000535501">
    <property type="component" value="Unassembled WGS sequence"/>
</dbReference>
<evidence type="ECO:0000256" key="2">
    <source>
        <dbReference type="SAM" id="SignalP"/>
    </source>
</evidence>
<keyword evidence="4" id="KW-1185">Reference proteome</keyword>
<gene>
    <name evidence="3" type="ORF">HNQ75_004392</name>
</gene>
<reference evidence="3 4" key="1">
    <citation type="submission" date="2020-08" db="EMBL/GenBank/DDBJ databases">
        <title>Genomic Encyclopedia of Type Strains, Phase IV (KMG-IV): sequencing the most valuable type-strain genomes for metagenomic binning, comparative biology and taxonomic classification.</title>
        <authorList>
            <person name="Goeker M."/>
        </authorList>
    </citation>
    <scope>NUCLEOTIDE SEQUENCE [LARGE SCALE GENOMIC DNA]</scope>
    <source>
        <strain evidence="3 4">DSM 102134</strain>
    </source>
</reference>
<feature type="compositionally biased region" description="Basic and acidic residues" evidence="1">
    <location>
        <begin position="58"/>
        <end position="71"/>
    </location>
</feature>
<proteinExistence type="predicted"/>
<comment type="caution">
    <text evidence="3">The sequence shown here is derived from an EMBL/GenBank/DDBJ whole genome shotgun (WGS) entry which is preliminary data.</text>
</comment>